<dbReference type="InterPro" id="IPR011042">
    <property type="entry name" value="6-blade_b-propeller_TolB-like"/>
</dbReference>
<evidence type="ECO:0000256" key="8">
    <source>
        <dbReference type="SAM" id="MobiDB-lite"/>
    </source>
</evidence>
<proteinExistence type="predicted"/>
<keyword evidence="4" id="KW-0862">Zinc</keyword>
<dbReference type="InterPro" id="IPR018957">
    <property type="entry name" value="Znf_C3HC4_RING-type"/>
</dbReference>
<evidence type="ECO:0000313" key="11">
    <source>
        <dbReference type="Proteomes" id="UP000762676"/>
    </source>
</evidence>
<evidence type="ECO:0000256" key="6">
    <source>
        <dbReference type="PROSITE-ProRule" id="PRU00504"/>
    </source>
</evidence>
<dbReference type="SMART" id="SM00184">
    <property type="entry name" value="RING"/>
    <property type="match status" value="1"/>
</dbReference>
<dbReference type="InterPro" id="IPR001258">
    <property type="entry name" value="NHL_repeat"/>
</dbReference>
<feature type="domain" description="RING-type" evidence="9">
    <location>
        <begin position="15"/>
        <end position="61"/>
    </location>
</feature>
<dbReference type="SUPFAM" id="SSF101898">
    <property type="entry name" value="NHL repeat"/>
    <property type="match status" value="1"/>
</dbReference>
<keyword evidence="1" id="KW-0479">Metal-binding</keyword>
<feature type="compositionally biased region" description="Acidic residues" evidence="8">
    <location>
        <begin position="318"/>
        <end position="330"/>
    </location>
</feature>
<keyword evidence="2" id="KW-0677">Repeat</keyword>
<keyword evidence="7" id="KW-0175">Coiled coil</keyword>
<keyword evidence="3 5" id="KW-0863">Zinc-finger</keyword>
<evidence type="ECO:0000259" key="9">
    <source>
        <dbReference type="PROSITE" id="PS50089"/>
    </source>
</evidence>
<dbReference type="PROSITE" id="PS50089">
    <property type="entry name" value="ZF_RING_2"/>
    <property type="match status" value="1"/>
</dbReference>
<feature type="repeat" description="NHL" evidence="6">
    <location>
        <begin position="560"/>
        <end position="591"/>
    </location>
</feature>
<gene>
    <name evidence="10" type="ORF">ElyMa_003439700</name>
</gene>
<dbReference type="PANTHER" id="PTHR25462">
    <property type="entry name" value="BONUS, ISOFORM C-RELATED"/>
    <property type="match status" value="1"/>
</dbReference>
<evidence type="ECO:0000256" key="3">
    <source>
        <dbReference type="ARBA" id="ARBA00022771"/>
    </source>
</evidence>
<reference evidence="10 11" key="1">
    <citation type="journal article" date="2021" name="Elife">
        <title>Chloroplast acquisition without the gene transfer in kleptoplastic sea slugs, Plakobranchus ocellatus.</title>
        <authorList>
            <person name="Maeda T."/>
            <person name="Takahashi S."/>
            <person name="Yoshida T."/>
            <person name="Shimamura S."/>
            <person name="Takaki Y."/>
            <person name="Nagai Y."/>
            <person name="Toyoda A."/>
            <person name="Suzuki Y."/>
            <person name="Arimoto A."/>
            <person name="Ishii H."/>
            <person name="Satoh N."/>
            <person name="Nishiyama T."/>
            <person name="Hasebe M."/>
            <person name="Maruyama T."/>
            <person name="Minagawa J."/>
            <person name="Obokata J."/>
            <person name="Shigenobu S."/>
        </authorList>
    </citation>
    <scope>NUCLEOTIDE SEQUENCE [LARGE SCALE GENOMIC DNA]</scope>
</reference>
<evidence type="ECO:0000256" key="4">
    <source>
        <dbReference type="ARBA" id="ARBA00022833"/>
    </source>
</evidence>
<evidence type="ECO:0000256" key="5">
    <source>
        <dbReference type="PROSITE-ProRule" id="PRU00175"/>
    </source>
</evidence>
<dbReference type="GO" id="GO:0061630">
    <property type="term" value="F:ubiquitin protein ligase activity"/>
    <property type="evidence" value="ECO:0007669"/>
    <property type="project" value="TreeGrafter"/>
</dbReference>
<comment type="caution">
    <text evidence="10">The sequence shown here is derived from an EMBL/GenBank/DDBJ whole genome shotgun (WGS) entry which is preliminary data.</text>
</comment>
<feature type="region of interest" description="Disordered" evidence="8">
    <location>
        <begin position="313"/>
        <end position="341"/>
    </location>
</feature>
<organism evidence="10 11">
    <name type="scientific">Elysia marginata</name>
    <dbReference type="NCBI Taxonomy" id="1093978"/>
    <lineage>
        <taxon>Eukaryota</taxon>
        <taxon>Metazoa</taxon>
        <taxon>Spiralia</taxon>
        <taxon>Lophotrochozoa</taxon>
        <taxon>Mollusca</taxon>
        <taxon>Gastropoda</taxon>
        <taxon>Heterobranchia</taxon>
        <taxon>Euthyneura</taxon>
        <taxon>Panpulmonata</taxon>
        <taxon>Sacoglossa</taxon>
        <taxon>Placobranchoidea</taxon>
        <taxon>Plakobranchidae</taxon>
        <taxon>Elysia</taxon>
    </lineage>
</organism>
<dbReference type="InterPro" id="IPR001841">
    <property type="entry name" value="Znf_RING"/>
</dbReference>
<feature type="region of interest" description="Disordered" evidence="8">
    <location>
        <begin position="114"/>
        <end position="154"/>
    </location>
</feature>
<sequence>MTDTASRLQADYLTCSLCSQPFKQPKTLPCLHNFCKTCLSNYLEEEMKDGKAATFLCPECKEKIYVPDPSKPANRWAAQFPTNFTLSGMIEAIAKEMEEKGRGVAMVREARERRGMMADMTSGPKPTDKQKQDDSKEKDLPKSDSLDSDISPDVQTTLDRLEKLQEELRKENLRVDEDIAAIEQCQAQEKSKLDQSFARIYMLLEARKAQLLEDLTSNLAQEKARMQQMQQGFSNDLKSVGSCEELLKGLESKPVGDDVVYDMLQAIGDQIKEIKARRLSQVPLRSVRFEQTLESARSLLNLVNDLGQISISTPCFDEPSDDSSEQEETDGDSKTKLSRQETFDSIAKMPTKIRSKAKFLTTISTVQVDGKHQQIFDLTVTANGTVVMTSYGSNVVQAARKSGTESNSGYSVYAQLTLDTEPKCVAAIAPFFVAVTGTSCIYVLSVDDKLLLQRKIETGKNYQSIATYSEASLIVTSQKPACIDFVGLNGFISETVDRDHTTGHILLRQPQFMAASKNGVIYVTDLGKGPRLISINNAGLVRFQCPPEGGQSDESNAGINLDVPQGICVDSHGDIFVVDRSARKVILLTSEGIKVKDVLTGEDGLTDPCAIAVDSNDHVYVTNEFNEVLIFQVR</sequence>
<dbReference type="Pfam" id="PF00097">
    <property type="entry name" value="zf-C3HC4"/>
    <property type="match status" value="1"/>
</dbReference>
<dbReference type="Proteomes" id="UP000762676">
    <property type="component" value="Unassembled WGS sequence"/>
</dbReference>
<dbReference type="PROSITE" id="PS51125">
    <property type="entry name" value="NHL"/>
    <property type="match status" value="1"/>
</dbReference>
<evidence type="ECO:0000313" key="10">
    <source>
        <dbReference type="EMBL" id="GFS25360.1"/>
    </source>
</evidence>
<evidence type="ECO:0000256" key="2">
    <source>
        <dbReference type="ARBA" id="ARBA00022737"/>
    </source>
</evidence>
<evidence type="ECO:0000256" key="1">
    <source>
        <dbReference type="ARBA" id="ARBA00022723"/>
    </source>
</evidence>
<keyword evidence="11" id="KW-1185">Reference proteome</keyword>
<dbReference type="PROSITE" id="PS00518">
    <property type="entry name" value="ZF_RING_1"/>
    <property type="match status" value="1"/>
</dbReference>
<dbReference type="SUPFAM" id="SSF57850">
    <property type="entry name" value="RING/U-box"/>
    <property type="match status" value="1"/>
</dbReference>
<dbReference type="EMBL" id="BMAT01007053">
    <property type="protein sequence ID" value="GFS25360.1"/>
    <property type="molecule type" value="Genomic_DNA"/>
</dbReference>
<evidence type="ECO:0000256" key="7">
    <source>
        <dbReference type="SAM" id="Coils"/>
    </source>
</evidence>
<dbReference type="PANTHER" id="PTHR25462:SF296">
    <property type="entry name" value="MEIOTIC P26, ISOFORM F"/>
    <property type="match status" value="1"/>
</dbReference>
<dbReference type="InterPro" id="IPR013083">
    <property type="entry name" value="Znf_RING/FYVE/PHD"/>
</dbReference>
<feature type="coiled-coil region" evidence="7">
    <location>
        <begin position="154"/>
        <end position="181"/>
    </location>
</feature>
<dbReference type="GO" id="GO:0008270">
    <property type="term" value="F:zinc ion binding"/>
    <property type="evidence" value="ECO:0007669"/>
    <property type="project" value="UniProtKB-KW"/>
</dbReference>
<accession>A0AAV4JST2</accession>
<name>A0AAV4JST2_9GAST</name>
<dbReference type="Gene3D" id="3.30.40.10">
    <property type="entry name" value="Zinc/RING finger domain, C3HC4 (zinc finger)"/>
    <property type="match status" value="1"/>
</dbReference>
<dbReference type="Gene3D" id="2.120.10.30">
    <property type="entry name" value="TolB, C-terminal domain"/>
    <property type="match status" value="1"/>
</dbReference>
<feature type="compositionally biased region" description="Basic and acidic residues" evidence="8">
    <location>
        <begin position="331"/>
        <end position="341"/>
    </location>
</feature>
<dbReference type="AlphaFoldDB" id="A0AAV4JST2"/>
<protein>
    <submittedName>
        <fullName evidence="10">Tripartite motif-containing protein 56</fullName>
    </submittedName>
</protein>
<dbReference type="InterPro" id="IPR017907">
    <property type="entry name" value="Znf_RING_CS"/>
</dbReference>
<feature type="compositionally biased region" description="Basic and acidic residues" evidence="8">
    <location>
        <begin position="126"/>
        <end position="145"/>
    </location>
</feature>
<dbReference type="InterPro" id="IPR047153">
    <property type="entry name" value="TRIM45/56/19-like"/>
</dbReference>